<proteinExistence type="predicted"/>
<evidence type="ECO:0000313" key="2">
    <source>
        <dbReference type="EMBL" id="CAA2961897.1"/>
    </source>
</evidence>
<name>A0A8S0Q9U2_OLEEU</name>
<feature type="compositionally biased region" description="Polar residues" evidence="1">
    <location>
        <begin position="38"/>
        <end position="51"/>
    </location>
</feature>
<dbReference type="Gramene" id="OE9A076320T1">
    <property type="protein sequence ID" value="OE9A076320C1"/>
    <property type="gene ID" value="OE9A076320"/>
</dbReference>
<feature type="compositionally biased region" description="Gly residues" evidence="1">
    <location>
        <begin position="1"/>
        <end position="31"/>
    </location>
</feature>
<protein>
    <submittedName>
        <fullName evidence="2">Cell division cycle protein 48 homolog AF_1297</fullName>
    </submittedName>
</protein>
<sequence>MDGGGRKNFGRRGGGASGGRAGGRGGHGGGRGRGRAPQGSQYQTRFSSIGSTGRRFRRIKVVLVGLKSTHRRLRGRGATGQNNQIRAREVVSEFKGRHSSQCRSVWGLILREERGLEDPGAHLPLLHHLLSLKLSFSLSAPLSHLPLISNP</sequence>
<dbReference type="EMBL" id="CACTIH010000657">
    <property type="protein sequence ID" value="CAA2961897.1"/>
    <property type="molecule type" value="Genomic_DNA"/>
</dbReference>
<dbReference type="Proteomes" id="UP000594638">
    <property type="component" value="Unassembled WGS sequence"/>
</dbReference>
<organism evidence="2 3">
    <name type="scientific">Olea europaea subsp. europaea</name>
    <dbReference type="NCBI Taxonomy" id="158383"/>
    <lineage>
        <taxon>Eukaryota</taxon>
        <taxon>Viridiplantae</taxon>
        <taxon>Streptophyta</taxon>
        <taxon>Embryophyta</taxon>
        <taxon>Tracheophyta</taxon>
        <taxon>Spermatophyta</taxon>
        <taxon>Magnoliopsida</taxon>
        <taxon>eudicotyledons</taxon>
        <taxon>Gunneridae</taxon>
        <taxon>Pentapetalae</taxon>
        <taxon>asterids</taxon>
        <taxon>lamiids</taxon>
        <taxon>Lamiales</taxon>
        <taxon>Oleaceae</taxon>
        <taxon>Oleeae</taxon>
        <taxon>Olea</taxon>
    </lineage>
</organism>
<accession>A0A8S0Q9U2</accession>
<keyword evidence="2" id="KW-0131">Cell cycle</keyword>
<reference evidence="2 3" key="1">
    <citation type="submission" date="2019-12" db="EMBL/GenBank/DDBJ databases">
        <authorList>
            <person name="Alioto T."/>
            <person name="Alioto T."/>
            <person name="Gomez Garrido J."/>
        </authorList>
    </citation>
    <scope>NUCLEOTIDE SEQUENCE [LARGE SCALE GENOMIC DNA]</scope>
</reference>
<dbReference type="AlphaFoldDB" id="A0A8S0Q9U2"/>
<keyword evidence="3" id="KW-1185">Reference proteome</keyword>
<feature type="region of interest" description="Disordered" evidence="1">
    <location>
        <begin position="1"/>
        <end position="51"/>
    </location>
</feature>
<evidence type="ECO:0000313" key="3">
    <source>
        <dbReference type="Proteomes" id="UP000594638"/>
    </source>
</evidence>
<dbReference type="GO" id="GO:0051301">
    <property type="term" value="P:cell division"/>
    <property type="evidence" value="ECO:0007669"/>
    <property type="project" value="UniProtKB-KW"/>
</dbReference>
<comment type="caution">
    <text evidence="2">The sequence shown here is derived from an EMBL/GenBank/DDBJ whole genome shotgun (WGS) entry which is preliminary data.</text>
</comment>
<keyword evidence="2" id="KW-0132">Cell division</keyword>
<gene>
    <name evidence="2" type="ORF">OLEA9_A076320</name>
</gene>
<evidence type="ECO:0000256" key="1">
    <source>
        <dbReference type="SAM" id="MobiDB-lite"/>
    </source>
</evidence>